<dbReference type="OrthoDB" id="3648721at2"/>
<accession>H8KUH3</accession>
<protein>
    <submittedName>
        <fullName evidence="2">Cysteine protease</fullName>
    </submittedName>
</protein>
<evidence type="ECO:0000259" key="1">
    <source>
        <dbReference type="SMART" id="SM00645"/>
    </source>
</evidence>
<dbReference type="CDD" id="cd02619">
    <property type="entry name" value="Peptidase_C1"/>
    <property type="match status" value="1"/>
</dbReference>
<dbReference type="KEGG" id="scn:Solca_2296"/>
<dbReference type="EMBL" id="CP003349">
    <property type="protein sequence ID" value="AFD07338.1"/>
    <property type="molecule type" value="Genomic_DNA"/>
</dbReference>
<organism evidence="2 3">
    <name type="scientific">Solitalea canadensis (strain ATCC 29591 / DSM 3403 / JCM 21819 / LMG 8368 / NBRC 15130 / NCIMB 12057 / USAM 9D)</name>
    <name type="common">Flexibacter canadensis</name>
    <dbReference type="NCBI Taxonomy" id="929556"/>
    <lineage>
        <taxon>Bacteria</taxon>
        <taxon>Pseudomonadati</taxon>
        <taxon>Bacteroidota</taxon>
        <taxon>Sphingobacteriia</taxon>
        <taxon>Sphingobacteriales</taxon>
        <taxon>Sphingobacteriaceae</taxon>
        <taxon>Solitalea</taxon>
    </lineage>
</organism>
<dbReference type="GO" id="GO:0006508">
    <property type="term" value="P:proteolysis"/>
    <property type="evidence" value="ECO:0007669"/>
    <property type="project" value="UniProtKB-KW"/>
</dbReference>
<dbReference type="HOGENOM" id="CLU_056603_3_0_10"/>
<evidence type="ECO:0000313" key="2">
    <source>
        <dbReference type="EMBL" id="AFD07338.1"/>
    </source>
</evidence>
<dbReference type="STRING" id="929556.Solca_2296"/>
<name>H8KUH3_SOLCM</name>
<keyword evidence="2" id="KW-0645">Protease</keyword>
<dbReference type="InterPro" id="IPR000668">
    <property type="entry name" value="Peptidase_C1A_C"/>
</dbReference>
<dbReference type="InterPro" id="IPR025660">
    <property type="entry name" value="Pept_his_AS"/>
</dbReference>
<evidence type="ECO:0000313" key="3">
    <source>
        <dbReference type="Proteomes" id="UP000007590"/>
    </source>
</evidence>
<dbReference type="eggNOG" id="COG4870">
    <property type="taxonomic scope" value="Bacteria"/>
</dbReference>
<dbReference type="SUPFAM" id="SSF54001">
    <property type="entry name" value="Cysteine proteinases"/>
    <property type="match status" value="1"/>
</dbReference>
<dbReference type="PROSITE" id="PS00639">
    <property type="entry name" value="THIOL_PROTEASE_HIS"/>
    <property type="match status" value="1"/>
</dbReference>
<keyword evidence="2" id="KW-0378">Hydrolase</keyword>
<dbReference type="RefSeq" id="WP_014680565.1">
    <property type="nucleotide sequence ID" value="NC_017770.1"/>
</dbReference>
<dbReference type="Pfam" id="PF00112">
    <property type="entry name" value="Peptidase_C1"/>
    <property type="match status" value="1"/>
</dbReference>
<dbReference type="Proteomes" id="UP000007590">
    <property type="component" value="Chromosome"/>
</dbReference>
<keyword evidence="3" id="KW-1185">Reference proteome</keyword>
<dbReference type="Gene3D" id="3.90.70.10">
    <property type="entry name" value="Cysteine proteinases"/>
    <property type="match status" value="1"/>
</dbReference>
<gene>
    <name evidence="2" type="ordered locus">Solca_2296</name>
</gene>
<dbReference type="AlphaFoldDB" id="H8KUH3"/>
<dbReference type="SMART" id="SM00645">
    <property type="entry name" value="Pept_C1"/>
    <property type="match status" value="1"/>
</dbReference>
<dbReference type="GO" id="GO:0008234">
    <property type="term" value="F:cysteine-type peptidase activity"/>
    <property type="evidence" value="ECO:0007669"/>
    <property type="project" value="InterPro"/>
</dbReference>
<reference evidence="2" key="1">
    <citation type="submission" date="2012-02" db="EMBL/GenBank/DDBJ databases">
        <title>The complete genome of Solitalea canadensis DSM 3403.</title>
        <authorList>
            <consortium name="US DOE Joint Genome Institute (JGI-PGF)"/>
            <person name="Lucas S."/>
            <person name="Copeland A."/>
            <person name="Lapidus A."/>
            <person name="Glavina del Rio T."/>
            <person name="Dalin E."/>
            <person name="Tice H."/>
            <person name="Bruce D."/>
            <person name="Goodwin L."/>
            <person name="Pitluck S."/>
            <person name="Peters L."/>
            <person name="Ovchinnikova G."/>
            <person name="Lu M."/>
            <person name="Kyrpides N."/>
            <person name="Mavromatis K."/>
            <person name="Ivanova N."/>
            <person name="Brettin T."/>
            <person name="Detter J.C."/>
            <person name="Han C."/>
            <person name="Larimer F."/>
            <person name="Land M."/>
            <person name="Hauser L."/>
            <person name="Markowitz V."/>
            <person name="Cheng J.-F."/>
            <person name="Hugenholtz P."/>
            <person name="Woyke T."/>
            <person name="Wu D."/>
            <person name="Spring S."/>
            <person name="Schroeder M."/>
            <person name="Kopitz M."/>
            <person name="Brambilla E."/>
            <person name="Klenk H.-P."/>
            <person name="Eisen J.A."/>
        </authorList>
    </citation>
    <scope>NUCLEOTIDE SEQUENCE</scope>
    <source>
        <strain evidence="2">DSM 3403</strain>
    </source>
</reference>
<dbReference type="InterPro" id="IPR038765">
    <property type="entry name" value="Papain-like_cys_pep_sf"/>
</dbReference>
<feature type="domain" description="Peptidase C1A papain C-terminal" evidence="1">
    <location>
        <begin position="58"/>
        <end position="290"/>
    </location>
</feature>
<proteinExistence type="predicted"/>
<sequence>MENSNIYALGWLRDLPSFKDYTADTKNVSDSLHVAGETESIKNMLKTAGVTTATKPALPTKKDLRTWCSPIENQESIGSCTANAGVGIIEYFEKRAFGKHIDASRLFLYKVTRNLLKWNGDTGAYLRSTIGAMTLFGVPPEEYWPYIIGNYDIEPSAFCYAFGQNYKAITYYRLDPSGTKTTDLLMSIKSHLNSGLPSMFGFSVYNSIYSTNDGTIPYPSANDPMVGGHAVMTVGYDDKLEIPDASGTTKTKGALLIRNSWGKGWGDKGYGWLPYDYVLNGLAVDWWVVLKNAWINTGNFKA</sequence>